<dbReference type="InterPro" id="IPR011010">
    <property type="entry name" value="DNA_brk_join_enz"/>
</dbReference>
<feature type="domain" description="Tyr recombinase" evidence="3">
    <location>
        <begin position="192"/>
        <end position="412"/>
    </location>
</feature>
<feature type="region of interest" description="Disordered" evidence="2">
    <location>
        <begin position="305"/>
        <end position="331"/>
    </location>
</feature>
<dbReference type="AlphaFoldDB" id="A0A1U9NNW5"/>
<dbReference type="GO" id="GO:0015074">
    <property type="term" value="P:DNA integration"/>
    <property type="evidence" value="ECO:0007669"/>
    <property type="project" value="InterPro"/>
</dbReference>
<dbReference type="PROSITE" id="PS51898">
    <property type="entry name" value="TYR_RECOMBINASE"/>
    <property type="match status" value="1"/>
</dbReference>
<reference evidence="5" key="1">
    <citation type="submission" date="2017-02" db="EMBL/GenBank/DDBJ databases">
        <title>Comparative genomics and description of representatives of a novel lineage of planctomycetes thriving in anoxic sediments.</title>
        <authorList>
            <person name="Spring S."/>
            <person name="Bunk B."/>
            <person name="Sproer C."/>
        </authorList>
    </citation>
    <scope>NUCLEOTIDE SEQUENCE [LARGE SCALE GENOMIC DNA]</scope>
    <source>
        <strain evidence="5">ST-NAGAB-D1</strain>
    </source>
</reference>
<dbReference type="RefSeq" id="WP_146662804.1">
    <property type="nucleotide sequence ID" value="NZ_CP019791.1"/>
</dbReference>
<evidence type="ECO:0000256" key="2">
    <source>
        <dbReference type="SAM" id="MobiDB-lite"/>
    </source>
</evidence>
<dbReference type="OrthoDB" id="254233at2"/>
<dbReference type="Gene3D" id="1.10.443.10">
    <property type="entry name" value="Intergrase catalytic core"/>
    <property type="match status" value="1"/>
</dbReference>
<dbReference type="CDD" id="cd00397">
    <property type="entry name" value="DNA_BRE_C"/>
    <property type="match status" value="1"/>
</dbReference>
<dbReference type="STRING" id="1936003.STSP2_02393"/>
<dbReference type="InterPro" id="IPR013762">
    <property type="entry name" value="Integrase-like_cat_sf"/>
</dbReference>
<dbReference type="PANTHER" id="PTHR30349">
    <property type="entry name" value="PHAGE INTEGRASE-RELATED"/>
    <property type="match status" value="1"/>
</dbReference>
<dbReference type="KEGG" id="alus:STSP2_02393"/>
<evidence type="ECO:0000313" key="5">
    <source>
        <dbReference type="Proteomes" id="UP000189674"/>
    </source>
</evidence>
<accession>A0A1U9NNW5</accession>
<evidence type="ECO:0000259" key="3">
    <source>
        <dbReference type="PROSITE" id="PS51898"/>
    </source>
</evidence>
<dbReference type="InterPro" id="IPR050090">
    <property type="entry name" value="Tyrosine_recombinase_XerCD"/>
</dbReference>
<dbReference type="EMBL" id="CP019791">
    <property type="protein sequence ID" value="AQT69206.1"/>
    <property type="molecule type" value="Genomic_DNA"/>
</dbReference>
<name>A0A1U9NNW5_9BACT</name>
<dbReference type="Pfam" id="PF00589">
    <property type="entry name" value="Phage_integrase"/>
    <property type="match status" value="1"/>
</dbReference>
<organism evidence="4 5">
    <name type="scientific">Anaerohalosphaera lusitana</name>
    <dbReference type="NCBI Taxonomy" id="1936003"/>
    <lineage>
        <taxon>Bacteria</taxon>
        <taxon>Pseudomonadati</taxon>
        <taxon>Planctomycetota</taxon>
        <taxon>Phycisphaerae</taxon>
        <taxon>Sedimentisphaerales</taxon>
        <taxon>Anaerohalosphaeraceae</taxon>
        <taxon>Anaerohalosphaera</taxon>
    </lineage>
</organism>
<keyword evidence="5" id="KW-1185">Reference proteome</keyword>
<dbReference type="GO" id="GO:0006310">
    <property type="term" value="P:DNA recombination"/>
    <property type="evidence" value="ECO:0007669"/>
    <property type="project" value="UniProtKB-KW"/>
</dbReference>
<dbReference type="SUPFAM" id="SSF56349">
    <property type="entry name" value="DNA breaking-rejoining enzymes"/>
    <property type="match status" value="1"/>
</dbReference>
<dbReference type="GO" id="GO:0003677">
    <property type="term" value="F:DNA binding"/>
    <property type="evidence" value="ECO:0007669"/>
    <property type="project" value="InterPro"/>
</dbReference>
<evidence type="ECO:0000313" key="4">
    <source>
        <dbReference type="EMBL" id="AQT69206.1"/>
    </source>
</evidence>
<dbReference type="Proteomes" id="UP000189674">
    <property type="component" value="Chromosome"/>
</dbReference>
<evidence type="ECO:0000256" key="1">
    <source>
        <dbReference type="ARBA" id="ARBA00023172"/>
    </source>
</evidence>
<sequence length="416" mass="47856">MAKKSKRSSKKVPGTIYKNGSRYWWKVRLPGSSKTKSVPLVPQGAKQATPYKDVAIECAKLMWSKAVFDSQQKVEQVDTIAELVKAYLEFAQTYYIHDNGREIQAIKYATKQLVDNFADLPIEEFGPRRLKDVREFMIEENLSRRVINSRVGIIRRMFKWAVSEQIASPMAYHALGAVDGLRRGYTNAREVEPVRAIDEEYVYKVLPYASDTIAAMIELQLLTGMRPCELTIMRPCDITKKDDVWHYRPQKHKNSFRGLERIISIGPRGQEILRPFLLKKRTDYCFSPQETENKRRRELTLTRKTPLSCGNRPGTNRKAKPQRAPRDHYDTRSYGQAVKRAINTARREIKRQGGNPDEELPKWTPYQLRHTAATKIRKVFNYETAGALLGHSNLSATQIYAERNQGLADMAAQQFG</sequence>
<dbReference type="InterPro" id="IPR002104">
    <property type="entry name" value="Integrase_catalytic"/>
</dbReference>
<dbReference type="PANTHER" id="PTHR30349:SF64">
    <property type="entry name" value="PROPHAGE INTEGRASE INTD-RELATED"/>
    <property type="match status" value="1"/>
</dbReference>
<gene>
    <name evidence="4" type="ORF">STSP2_02393</name>
</gene>
<protein>
    <submittedName>
        <fullName evidence="4">Site-specific tyrosine recombinase XerC</fullName>
    </submittedName>
</protein>
<keyword evidence="1" id="KW-0233">DNA recombination</keyword>
<proteinExistence type="predicted"/>